<evidence type="ECO:0000256" key="5">
    <source>
        <dbReference type="ARBA" id="ARBA00022741"/>
    </source>
</evidence>
<accession>A0A5B8MI24</accession>
<evidence type="ECO:0000256" key="1">
    <source>
        <dbReference type="ARBA" id="ARBA00008226"/>
    </source>
</evidence>
<feature type="compositionally biased region" description="Basic residues" evidence="11">
    <location>
        <begin position="395"/>
        <end position="407"/>
    </location>
</feature>
<dbReference type="FunFam" id="3.30.930.10:FF:000061">
    <property type="entry name" value="Histidine--tRNA ligase, cytoplasmic"/>
    <property type="match status" value="1"/>
</dbReference>
<dbReference type="GO" id="GO:0006427">
    <property type="term" value="P:histidyl-tRNA aminoacylation"/>
    <property type="evidence" value="ECO:0007669"/>
    <property type="project" value="InterPro"/>
</dbReference>
<dbReference type="InterPro" id="IPR036621">
    <property type="entry name" value="Anticodon-bd_dom_sf"/>
</dbReference>
<dbReference type="FunFam" id="3.40.50.800:FF:000012">
    <property type="entry name" value="Histidine--tRNA ligase, cytoplasmic"/>
    <property type="match status" value="1"/>
</dbReference>
<evidence type="ECO:0000256" key="11">
    <source>
        <dbReference type="SAM" id="MobiDB-lite"/>
    </source>
</evidence>
<dbReference type="GO" id="GO:0004821">
    <property type="term" value="F:histidine-tRNA ligase activity"/>
    <property type="evidence" value="ECO:0007669"/>
    <property type="project" value="UniProtKB-EC"/>
</dbReference>
<dbReference type="EMBL" id="CP031035">
    <property type="protein sequence ID" value="QDZ19305.1"/>
    <property type="molecule type" value="Genomic_DNA"/>
</dbReference>
<dbReference type="InterPro" id="IPR033656">
    <property type="entry name" value="HisRS_anticodon"/>
</dbReference>
<feature type="region of interest" description="Disordered" evidence="11">
    <location>
        <begin position="381"/>
        <end position="408"/>
    </location>
</feature>
<dbReference type="CDD" id="cd00859">
    <property type="entry name" value="HisRS_anticodon"/>
    <property type="match status" value="1"/>
</dbReference>
<dbReference type="GO" id="GO:0005524">
    <property type="term" value="F:ATP binding"/>
    <property type="evidence" value="ECO:0007669"/>
    <property type="project" value="UniProtKB-KW"/>
</dbReference>
<dbReference type="SUPFAM" id="SSF48557">
    <property type="entry name" value="L-aspartase-like"/>
    <property type="match status" value="1"/>
</dbReference>
<dbReference type="SUPFAM" id="SSF55681">
    <property type="entry name" value="Class II aaRS and biotin synthetases"/>
    <property type="match status" value="1"/>
</dbReference>
<evidence type="ECO:0000256" key="8">
    <source>
        <dbReference type="ARBA" id="ARBA00023146"/>
    </source>
</evidence>
<keyword evidence="6" id="KW-0067">ATP-binding</keyword>
<gene>
    <name evidence="13" type="ORF">A3770_02p18230</name>
</gene>
<dbReference type="PANTHER" id="PTHR11476">
    <property type="entry name" value="HISTIDYL-TRNA SYNTHETASE"/>
    <property type="match status" value="1"/>
</dbReference>
<evidence type="ECO:0000256" key="10">
    <source>
        <dbReference type="ARBA" id="ARBA00047639"/>
    </source>
</evidence>
<evidence type="ECO:0000313" key="14">
    <source>
        <dbReference type="Proteomes" id="UP000316726"/>
    </source>
</evidence>
<dbReference type="Pfam" id="PF13393">
    <property type="entry name" value="tRNA-synt_His"/>
    <property type="match status" value="1"/>
</dbReference>
<name>A0A5B8MI24_9CHLO</name>
<dbReference type="NCBIfam" id="TIGR00442">
    <property type="entry name" value="hisS"/>
    <property type="match status" value="1"/>
</dbReference>
<comment type="similarity">
    <text evidence="1">Belongs to the class-II aminoacyl-tRNA synthetase family.</text>
</comment>
<dbReference type="Pfam" id="PF03129">
    <property type="entry name" value="HGTP_anticodon"/>
    <property type="match status" value="1"/>
</dbReference>
<proteinExistence type="inferred from homology"/>
<comment type="catalytic activity">
    <reaction evidence="10">
        <text>tRNA(His) + L-histidine + ATP = L-histidyl-tRNA(His) + AMP + diphosphate + H(+)</text>
        <dbReference type="Rhea" id="RHEA:17313"/>
        <dbReference type="Rhea" id="RHEA-COMP:9665"/>
        <dbReference type="Rhea" id="RHEA-COMP:9689"/>
        <dbReference type="ChEBI" id="CHEBI:15378"/>
        <dbReference type="ChEBI" id="CHEBI:30616"/>
        <dbReference type="ChEBI" id="CHEBI:33019"/>
        <dbReference type="ChEBI" id="CHEBI:57595"/>
        <dbReference type="ChEBI" id="CHEBI:78442"/>
        <dbReference type="ChEBI" id="CHEBI:78527"/>
        <dbReference type="ChEBI" id="CHEBI:456215"/>
        <dbReference type="EC" id="6.1.1.21"/>
    </reaction>
</comment>
<keyword evidence="8" id="KW-0030">Aminoacyl-tRNA synthetase</keyword>
<evidence type="ECO:0000256" key="6">
    <source>
        <dbReference type="ARBA" id="ARBA00022840"/>
    </source>
</evidence>
<evidence type="ECO:0000256" key="2">
    <source>
        <dbReference type="ARBA" id="ARBA00012815"/>
    </source>
</evidence>
<feature type="compositionally biased region" description="Basic and acidic residues" evidence="11">
    <location>
        <begin position="384"/>
        <end position="394"/>
    </location>
</feature>
<keyword evidence="7" id="KW-0648">Protein biosynthesis</keyword>
<dbReference type="OrthoDB" id="1906957at2759"/>
<dbReference type="Gene3D" id="3.30.930.10">
    <property type="entry name" value="Bira Bifunctional Protein, Domain 2"/>
    <property type="match status" value="1"/>
</dbReference>
<dbReference type="GO" id="GO:0032543">
    <property type="term" value="P:mitochondrial translation"/>
    <property type="evidence" value="ECO:0007669"/>
    <property type="project" value="TreeGrafter"/>
</dbReference>
<dbReference type="Gene3D" id="3.40.50.800">
    <property type="entry name" value="Anticodon-binding domain"/>
    <property type="match status" value="1"/>
</dbReference>
<dbReference type="HAMAP" id="MF_00127">
    <property type="entry name" value="His_tRNA_synth"/>
    <property type="match status" value="1"/>
</dbReference>
<evidence type="ECO:0000313" key="13">
    <source>
        <dbReference type="EMBL" id="QDZ19305.1"/>
    </source>
</evidence>
<dbReference type="InterPro" id="IPR041715">
    <property type="entry name" value="HisRS-like_core"/>
</dbReference>
<keyword evidence="4 13" id="KW-0436">Ligase</keyword>
<keyword evidence="5" id="KW-0547">Nucleotide-binding</keyword>
<dbReference type="Proteomes" id="UP000316726">
    <property type="component" value="Chromosome 2"/>
</dbReference>
<dbReference type="SUPFAM" id="SSF52954">
    <property type="entry name" value="Class II aaRS ABD-related"/>
    <property type="match status" value="1"/>
</dbReference>
<dbReference type="InterPro" id="IPR006195">
    <property type="entry name" value="aa-tRNA-synth_II"/>
</dbReference>
<evidence type="ECO:0000256" key="9">
    <source>
        <dbReference type="ARBA" id="ARBA00030619"/>
    </source>
</evidence>
<dbReference type="InterPro" id="IPR045864">
    <property type="entry name" value="aa-tRNA-synth_II/BPL/LPL"/>
</dbReference>
<dbReference type="AlphaFoldDB" id="A0A5B8MI24"/>
<keyword evidence="14" id="KW-1185">Reference proteome</keyword>
<organism evidence="13 14">
    <name type="scientific">Chloropicon primus</name>
    <dbReference type="NCBI Taxonomy" id="1764295"/>
    <lineage>
        <taxon>Eukaryota</taxon>
        <taxon>Viridiplantae</taxon>
        <taxon>Chlorophyta</taxon>
        <taxon>Chloropicophyceae</taxon>
        <taxon>Chloropicales</taxon>
        <taxon>Chloropicaceae</taxon>
        <taxon>Chloropicon</taxon>
    </lineage>
</organism>
<dbReference type="GO" id="GO:0005739">
    <property type="term" value="C:mitochondrion"/>
    <property type="evidence" value="ECO:0007669"/>
    <property type="project" value="TreeGrafter"/>
</dbReference>
<dbReference type="InterPro" id="IPR004154">
    <property type="entry name" value="Anticodon-bd"/>
</dbReference>
<dbReference type="PROSITE" id="PS50862">
    <property type="entry name" value="AA_TRNA_LIGASE_II"/>
    <property type="match status" value="1"/>
</dbReference>
<dbReference type="InterPro" id="IPR015807">
    <property type="entry name" value="His-tRNA-ligase"/>
</dbReference>
<dbReference type="GO" id="GO:0005829">
    <property type="term" value="C:cytosol"/>
    <property type="evidence" value="ECO:0007669"/>
    <property type="project" value="TreeGrafter"/>
</dbReference>
<evidence type="ECO:0000256" key="3">
    <source>
        <dbReference type="ARBA" id="ARBA00015302"/>
    </source>
</evidence>
<feature type="domain" description="Aminoacyl-transfer RNA synthetases class-II family profile" evidence="12">
    <location>
        <begin position="466"/>
        <end position="833"/>
    </location>
</feature>
<dbReference type="EC" id="6.1.1.21" evidence="2"/>
<dbReference type="GO" id="GO:0003723">
    <property type="term" value="F:RNA binding"/>
    <property type="evidence" value="ECO:0007669"/>
    <property type="project" value="TreeGrafter"/>
</dbReference>
<evidence type="ECO:0000256" key="4">
    <source>
        <dbReference type="ARBA" id="ARBA00022598"/>
    </source>
</evidence>
<evidence type="ECO:0000256" key="7">
    <source>
        <dbReference type="ARBA" id="ARBA00022917"/>
    </source>
</evidence>
<evidence type="ECO:0000259" key="12">
    <source>
        <dbReference type="PROSITE" id="PS50862"/>
    </source>
</evidence>
<dbReference type="InterPro" id="IPR008948">
    <property type="entry name" value="L-Aspartase-like"/>
</dbReference>
<dbReference type="STRING" id="1764295.A0A5B8MI24"/>
<protein>
    <recommendedName>
        <fullName evidence="3">Histidine--tRNA ligase, cytoplasmic</fullName>
        <ecNumber evidence="2">6.1.1.21</ecNumber>
    </recommendedName>
    <alternativeName>
        <fullName evidence="9">Histidyl-tRNA synthetase</fullName>
    </alternativeName>
</protein>
<dbReference type="CDD" id="cd00773">
    <property type="entry name" value="HisRS-like_core"/>
    <property type="match status" value="1"/>
</dbReference>
<dbReference type="PANTHER" id="PTHR11476:SF7">
    <property type="entry name" value="HISTIDINE--TRNA LIGASE"/>
    <property type="match status" value="1"/>
</dbReference>
<sequence length="933" mass="100985">MASKGVEVILGTQGVGAAPKQGELVLLGCGAATVAVDCGALRKLKEDKKLEEKVKELGGSEAGGDVPAPVARIAVALKILELLKGANKVRAPLVKHLEIFLNNGGVPDLGLGKSPFSAFVGALDAGCELNEVEKATLLGEKTLVNAYAVICTEATRQLLSLSNGVSCLSSEACPADMRYLDQAALENYGNKHVVAAGMAMRGVLEGSSVLTSSKGKKMQAFSETPFAQAIASQILAEVSKAVNVELSSPQSVFVAGKESLPVVSSGLESLLLPLAESLLNVVALSNERTQEVKAAISSAGESQVVGDLARFVGKYHDMCKDKFAVARKESTLFAEGLLGGNSQAAGISVAAVVDALHHTMLVEAFAAVCLLRIKQGAKVVAQEEAPKPEASDDKKKKKKKEKKKKGGIGKGSEIVQKYLEDACTRGQDSPYMNALCAADEEASSNKMSLESSFRNLSKSIDWALGDLKKFLASLQQVIEANQPRRKPKIAKGARDFLPDQMKIREGVFNKVVSVFKRHGAVSIDTPVFELRETLMGKYGEDSKLIYDLADQGGEILSLRYDLTVPFSRFCALHGTGNIKRYHMGKVYRRDQPQMNRGRFREFVQCDFDIAGTYSTMVPDSEVIKVMVEILSDLDIGDFCIKINHRLLLDSIMAVCGVPEQRFRPICSAIDKLDKSPWEEVKREMVEDKGLAPEAADKIGQIVALHGSPKKMLETLKTDEMQILRDLRQHPKAKAALEEMTMLFDFLDAMNALDRLSLDMSLARGLDYYTGVIYEAVLIGGNVGSIAAGGRYDYLVGSFAGKDIPAVGVSIGIERVFSIIEEKLKEEAKQTGVPIRSTDTQVLVSSIGNGMQKKRMEIANVLWSAGINAEFGFKPNPKMGDQITYALESGIPFMVLFGEDEINNNSVKVKDMKERSETTVTLTDLVPELSKLIK</sequence>
<reference evidence="13 14" key="1">
    <citation type="submission" date="2018-07" db="EMBL/GenBank/DDBJ databases">
        <title>The complete nuclear genome of the prasinophyte Chloropicon primus (CCMP1205).</title>
        <authorList>
            <person name="Pombert J.-F."/>
            <person name="Otis C."/>
            <person name="Turmel M."/>
            <person name="Lemieux C."/>
        </authorList>
    </citation>
    <scope>NUCLEOTIDE SEQUENCE [LARGE SCALE GENOMIC DNA]</scope>
    <source>
        <strain evidence="13 14">CCMP1205</strain>
    </source>
</reference>